<evidence type="ECO:0000313" key="3">
    <source>
        <dbReference type="EMBL" id="GBP56807.1"/>
    </source>
</evidence>
<keyword evidence="2" id="KW-0812">Transmembrane</keyword>
<name>A0A4C1X3D7_EUMVA</name>
<keyword evidence="4" id="KW-1185">Reference proteome</keyword>
<dbReference type="AlphaFoldDB" id="A0A4C1X3D7"/>
<reference evidence="3 4" key="1">
    <citation type="journal article" date="2019" name="Commun. Biol.">
        <title>The bagworm genome reveals a unique fibroin gene that provides high tensile strength.</title>
        <authorList>
            <person name="Kono N."/>
            <person name="Nakamura H."/>
            <person name="Ohtoshi R."/>
            <person name="Tomita M."/>
            <person name="Numata K."/>
            <person name="Arakawa K."/>
        </authorList>
    </citation>
    <scope>NUCLEOTIDE SEQUENCE [LARGE SCALE GENOMIC DNA]</scope>
</reference>
<feature type="compositionally biased region" description="Pro residues" evidence="1">
    <location>
        <begin position="16"/>
        <end position="34"/>
    </location>
</feature>
<keyword evidence="2" id="KW-0472">Membrane</keyword>
<evidence type="ECO:0000256" key="2">
    <source>
        <dbReference type="SAM" id="Phobius"/>
    </source>
</evidence>
<accession>A0A4C1X3D7</accession>
<comment type="caution">
    <text evidence="3">The sequence shown here is derived from an EMBL/GenBank/DDBJ whole genome shotgun (WGS) entry which is preliminary data.</text>
</comment>
<organism evidence="3 4">
    <name type="scientific">Eumeta variegata</name>
    <name type="common">Bagworm moth</name>
    <name type="synonym">Eumeta japonica</name>
    <dbReference type="NCBI Taxonomy" id="151549"/>
    <lineage>
        <taxon>Eukaryota</taxon>
        <taxon>Metazoa</taxon>
        <taxon>Ecdysozoa</taxon>
        <taxon>Arthropoda</taxon>
        <taxon>Hexapoda</taxon>
        <taxon>Insecta</taxon>
        <taxon>Pterygota</taxon>
        <taxon>Neoptera</taxon>
        <taxon>Endopterygota</taxon>
        <taxon>Lepidoptera</taxon>
        <taxon>Glossata</taxon>
        <taxon>Ditrysia</taxon>
        <taxon>Tineoidea</taxon>
        <taxon>Psychidae</taxon>
        <taxon>Oiketicinae</taxon>
        <taxon>Eumeta</taxon>
    </lineage>
</organism>
<protein>
    <submittedName>
        <fullName evidence="3">Uncharacterized protein</fullName>
    </submittedName>
</protein>
<dbReference type="Proteomes" id="UP000299102">
    <property type="component" value="Unassembled WGS sequence"/>
</dbReference>
<gene>
    <name evidence="3" type="ORF">EVAR_91459_1</name>
</gene>
<proteinExistence type="predicted"/>
<sequence>MERWKSVVRMRRHAPPRPPAAPQPLPLPRLTHRPPPARVAHTRAFMTPTGPLYVGTRFRKQSGKNLAEVTFALTFISIQMIFPVFGEQRLKSSPPRIFS</sequence>
<feature type="region of interest" description="Disordered" evidence="1">
    <location>
        <begin position="1"/>
        <end position="34"/>
    </location>
</feature>
<evidence type="ECO:0000313" key="4">
    <source>
        <dbReference type="Proteomes" id="UP000299102"/>
    </source>
</evidence>
<feature type="transmembrane region" description="Helical" evidence="2">
    <location>
        <begin position="66"/>
        <end position="85"/>
    </location>
</feature>
<dbReference type="EMBL" id="BGZK01000701">
    <property type="protein sequence ID" value="GBP56807.1"/>
    <property type="molecule type" value="Genomic_DNA"/>
</dbReference>
<keyword evidence="2" id="KW-1133">Transmembrane helix</keyword>
<feature type="compositionally biased region" description="Basic residues" evidence="1">
    <location>
        <begin position="1"/>
        <end position="15"/>
    </location>
</feature>
<evidence type="ECO:0000256" key="1">
    <source>
        <dbReference type="SAM" id="MobiDB-lite"/>
    </source>
</evidence>